<dbReference type="AlphaFoldDB" id="A0A1F6D9U7"/>
<feature type="transmembrane region" description="Helical" evidence="6">
    <location>
        <begin position="280"/>
        <end position="299"/>
    </location>
</feature>
<evidence type="ECO:0008006" key="11">
    <source>
        <dbReference type="Google" id="ProtNLM"/>
    </source>
</evidence>
<feature type="transmembrane region" description="Helical" evidence="6">
    <location>
        <begin position="247"/>
        <end position="268"/>
    </location>
</feature>
<reference evidence="9 10" key="1">
    <citation type="journal article" date="2016" name="Nat. Commun.">
        <title>Thousands of microbial genomes shed light on interconnected biogeochemical processes in an aquifer system.</title>
        <authorList>
            <person name="Anantharaman K."/>
            <person name="Brown C.T."/>
            <person name="Hug L.A."/>
            <person name="Sharon I."/>
            <person name="Castelle C.J."/>
            <person name="Probst A.J."/>
            <person name="Thomas B.C."/>
            <person name="Singh A."/>
            <person name="Wilkins M.J."/>
            <person name="Karaoz U."/>
            <person name="Brodie E.L."/>
            <person name="Williams K.H."/>
            <person name="Hubbard S.S."/>
            <person name="Banfield J.F."/>
        </authorList>
    </citation>
    <scope>NUCLEOTIDE SEQUENCE [LARGE SCALE GENOMIC DNA]</scope>
</reference>
<feature type="transmembrane region" description="Helical" evidence="6">
    <location>
        <begin position="319"/>
        <end position="339"/>
    </location>
</feature>
<dbReference type="PANTHER" id="PTHR30619:SF1">
    <property type="entry name" value="RECOMBINATION PROTEIN 2"/>
    <property type="match status" value="1"/>
</dbReference>
<feature type="transmembrane region" description="Helical" evidence="6">
    <location>
        <begin position="441"/>
        <end position="460"/>
    </location>
</feature>
<keyword evidence="3 6" id="KW-0812">Transmembrane</keyword>
<feature type="transmembrane region" description="Helical" evidence="6">
    <location>
        <begin position="466"/>
        <end position="487"/>
    </location>
</feature>
<dbReference type="EMBL" id="MFKX01000006">
    <property type="protein sequence ID" value="OGG58145.1"/>
    <property type="molecule type" value="Genomic_DNA"/>
</dbReference>
<keyword evidence="5 6" id="KW-0472">Membrane</keyword>
<evidence type="ECO:0000259" key="7">
    <source>
        <dbReference type="Pfam" id="PF03772"/>
    </source>
</evidence>
<evidence type="ECO:0000256" key="4">
    <source>
        <dbReference type="ARBA" id="ARBA00022989"/>
    </source>
</evidence>
<sequence>MAARILWVAVLGFLAGVFLRSLAPMGLAFAGFVALLGVVALLLGVVERAKLRAGMLVAVALFACAGGIARMNVAIVSGDPVLTEHLGSRVVLEGVVSNEPDAREASTRIPVRVELLVEETSTTTIHAGVLIIASAHAGISYGDRVRAEGTLRSPESFETGLGREFNYPAFLAKERIIYELAFAKIEPIGEGARNPLKAASIFLKQKYLDGIALALSEPHGGLAGGITAGDKRGLGEELSATFRTVSLTHIIVLSGYNIMIVVFGLGWLFSRFHVGRWVEFGLGVAIAAFFALMTGLAAASVRAAAMASIAMAGKVTGRLYLASRALAVVALGMVLWNPYVLVFDIGFQLSIIATWGLIALSPLVFERLPFVTERFALREIAAATIGTQIAVVPLLLYQSGAFSLYALPVNLLVLVVIPWAMLFSALAALGGLLLGPLAPIVAFPAYALLSYVLGVAQLFASLPFSSLAIPAFSAWWLVPIYVGMLLLPVRYGRTQSAEEEAFRNTKTT</sequence>
<comment type="caution">
    <text evidence="9">The sequence shown here is derived from an EMBL/GenBank/DDBJ whole genome shotgun (WGS) entry which is preliminary data.</text>
</comment>
<dbReference type="PANTHER" id="PTHR30619">
    <property type="entry name" value="DNA INTERNALIZATION/COMPETENCE PROTEIN COMEC/REC2"/>
    <property type="match status" value="1"/>
</dbReference>
<comment type="subcellular location">
    <subcellularLocation>
        <location evidence="1">Cell membrane</location>
        <topology evidence="1">Multi-pass membrane protein</topology>
    </subcellularLocation>
</comment>
<dbReference type="Proteomes" id="UP000177958">
    <property type="component" value="Unassembled WGS sequence"/>
</dbReference>
<dbReference type="InterPro" id="IPR052159">
    <property type="entry name" value="Competence_DNA_uptake"/>
</dbReference>
<feature type="transmembrane region" description="Helical" evidence="6">
    <location>
        <begin position="409"/>
        <end position="434"/>
    </location>
</feature>
<protein>
    <recommendedName>
        <fullName evidence="11">ComEC/Rec2-related protein domain-containing protein</fullName>
    </recommendedName>
</protein>
<evidence type="ECO:0000313" key="9">
    <source>
        <dbReference type="EMBL" id="OGG58145.1"/>
    </source>
</evidence>
<proteinExistence type="predicted"/>
<gene>
    <name evidence="9" type="ORF">A2853_01355</name>
</gene>
<organism evidence="9 10">
    <name type="scientific">Candidatus Kaiserbacteria bacterium RIFCSPHIGHO2_01_FULL_55_17</name>
    <dbReference type="NCBI Taxonomy" id="1798484"/>
    <lineage>
        <taxon>Bacteria</taxon>
        <taxon>Candidatus Kaiseribacteriota</taxon>
    </lineage>
</organism>
<feature type="domain" description="DUF4131" evidence="8">
    <location>
        <begin position="30"/>
        <end position="186"/>
    </location>
</feature>
<keyword evidence="4 6" id="KW-1133">Transmembrane helix</keyword>
<feature type="transmembrane region" description="Helical" evidence="6">
    <location>
        <begin position="53"/>
        <end position="76"/>
    </location>
</feature>
<feature type="transmembrane region" description="Helical" evidence="6">
    <location>
        <begin position="345"/>
        <end position="365"/>
    </location>
</feature>
<evidence type="ECO:0000256" key="5">
    <source>
        <dbReference type="ARBA" id="ARBA00023136"/>
    </source>
</evidence>
<feature type="domain" description="ComEC/Rec2-related protein" evidence="7">
    <location>
        <begin position="227"/>
        <end position="489"/>
    </location>
</feature>
<evidence type="ECO:0000256" key="6">
    <source>
        <dbReference type="SAM" id="Phobius"/>
    </source>
</evidence>
<evidence type="ECO:0000256" key="2">
    <source>
        <dbReference type="ARBA" id="ARBA00022475"/>
    </source>
</evidence>
<dbReference type="InterPro" id="IPR025405">
    <property type="entry name" value="DUF4131"/>
</dbReference>
<dbReference type="InterPro" id="IPR004477">
    <property type="entry name" value="ComEC_N"/>
</dbReference>
<keyword evidence="2" id="KW-1003">Cell membrane</keyword>
<evidence type="ECO:0000256" key="1">
    <source>
        <dbReference type="ARBA" id="ARBA00004651"/>
    </source>
</evidence>
<feature type="transmembrane region" description="Helical" evidence="6">
    <location>
        <begin position="124"/>
        <end position="142"/>
    </location>
</feature>
<evidence type="ECO:0000313" key="10">
    <source>
        <dbReference type="Proteomes" id="UP000177958"/>
    </source>
</evidence>
<dbReference type="Pfam" id="PF13567">
    <property type="entry name" value="DUF4131"/>
    <property type="match status" value="1"/>
</dbReference>
<feature type="transmembrane region" description="Helical" evidence="6">
    <location>
        <begin position="29"/>
        <end position="46"/>
    </location>
</feature>
<evidence type="ECO:0000256" key="3">
    <source>
        <dbReference type="ARBA" id="ARBA00022692"/>
    </source>
</evidence>
<dbReference type="GO" id="GO:0005886">
    <property type="term" value="C:plasma membrane"/>
    <property type="evidence" value="ECO:0007669"/>
    <property type="project" value="UniProtKB-SubCell"/>
</dbReference>
<dbReference type="Pfam" id="PF03772">
    <property type="entry name" value="Competence"/>
    <property type="match status" value="1"/>
</dbReference>
<evidence type="ECO:0000259" key="8">
    <source>
        <dbReference type="Pfam" id="PF13567"/>
    </source>
</evidence>
<feature type="transmembrane region" description="Helical" evidence="6">
    <location>
        <begin position="377"/>
        <end position="397"/>
    </location>
</feature>
<accession>A0A1F6D9U7</accession>
<dbReference type="NCBIfam" id="TIGR00360">
    <property type="entry name" value="ComEC_N-term"/>
    <property type="match status" value="1"/>
</dbReference>
<name>A0A1F6D9U7_9BACT</name>